<reference evidence="2 3" key="1">
    <citation type="submission" date="2021-03" db="EMBL/GenBank/DDBJ databases">
        <title>Sequencing the genomes of 1000 actinobacteria strains.</title>
        <authorList>
            <person name="Klenk H.-P."/>
        </authorList>
    </citation>
    <scope>NUCLEOTIDE SEQUENCE [LARGE SCALE GENOMIC DNA]</scope>
    <source>
        <strain evidence="2 3">DSM 46713</strain>
    </source>
</reference>
<dbReference type="RefSeq" id="WP_209923930.1">
    <property type="nucleotide sequence ID" value="NZ_JAGIOP010000003.1"/>
</dbReference>
<evidence type="ECO:0008006" key="4">
    <source>
        <dbReference type="Google" id="ProtNLM"/>
    </source>
</evidence>
<name>A0ABS5A3K6_9MYCO</name>
<accession>A0ABS5A3K6</accession>
<sequence>MILVTITLLVACAAAALSGIALSRNQVVAPSNPQSASPSVQAPTSAETAAAKNAACSAWDDASQAMVTARQPFLDLSKVGTQWTWSDPAIAQTLGQAQSGIMIQIEYLRQHVPSATPPELASAITDFNAANIDLAALDGQHQSAAVANAAAERTDKLATKIRELCGS</sequence>
<organism evidence="2 3">
    <name type="scientific">Mycolicibacterium lutetiense</name>
    <dbReference type="NCBI Taxonomy" id="1641992"/>
    <lineage>
        <taxon>Bacteria</taxon>
        <taxon>Bacillati</taxon>
        <taxon>Actinomycetota</taxon>
        <taxon>Actinomycetes</taxon>
        <taxon>Mycobacteriales</taxon>
        <taxon>Mycobacteriaceae</taxon>
        <taxon>Mycolicibacterium</taxon>
    </lineage>
</organism>
<dbReference type="Proteomes" id="UP000694460">
    <property type="component" value="Unassembled WGS sequence"/>
</dbReference>
<keyword evidence="1" id="KW-0732">Signal</keyword>
<evidence type="ECO:0000313" key="2">
    <source>
        <dbReference type="EMBL" id="MBP2456295.1"/>
    </source>
</evidence>
<comment type="caution">
    <text evidence="2">The sequence shown here is derived from an EMBL/GenBank/DDBJ whole genome shotgun (WGS) entry which is preliminary data.</text>
</comment>
<dbReference type="EMBL" id="JAGIOP010000003">
    <property type="protein sequence ID" value="MBP2456295.1"/>
    <property type="molecule type" value="Genomic_DNA"/>
</dbReference>
<feature type="chain" id="PRO_5047290738" description="Secreted protein" evidence="1">
    <location>
        <begin position="24"/>
        <end position="167"/>
    </location>
</feature>
<keyword evidence="3" id="KW-1185">Reference proteome</keyword>
<gene>
    <name evidence="2" type="ORF">JOF57_006271</name>
</gene>
<protein>
    <recommendedName>
        <fullName evidence="4">Secreted protein</fullName>
    </recommendedName>
</protein>
<feature type="signal peptide" evidence="1">
    <location>
        <begin position="1"/>
        <end position="23"/>
    </location>
</feature>
<evidence type="ECO:0000256" key="1">
    <source>
        <dbReference type="SAM" id="SignalP"/>
    </source>
</evidence>
<evidence type="ECO:0000313" key="3">
    <source>
        <dbReference type="Proteomes" id="UP000694460"/>
    </source>
</evidence>
<proteinExistence type="predicted"/>